<dbReference type="PROSITE" id="PS50039">
    <property type="entry name" value="FORK_HEAD_3"/>
    <property type="match status" value="1"/>
</dbReference>
<keyword evidence="4" id="KW-0804">Transcription</keyword>
<dbReference type="AlphaFoldDB" id="A0A433PVC3"/>
<evidence type="ECO:0000256" key="3">
    <source>
        <dbReference type="ARBA" id="ARBA00023125"/>
    </source>
</evidence>
<evidence type="ECO:0000256" key="6">
    <source>
        <dbReference type="PROSITE-ProRule" id="PRU00089"/>
    </source>
</evidence>
<feature type="region of interest" description="Disordered" evidence="7">
    <location>
        <begin position="182"/>
        <end position="278"/>
    </location>
</feature>
<feature type="compositionally biased region" description="Pro residues" evidence="7">
    <location>
        <begin position="35"/>
        <end position="44"/>
    </location>
</feature>
<evidence type="ECO:0000313" key="10">
    <source>
        <dbReference type="Proteomes" id="UP000274822"/>
    </source>
</evidence>
<evidence type="ECO:0000256" key="7">
    <source>
        <dbReference type="SAM" id="MobiDB-lite"/>
    </source>
</evidence>
<keyword evidence="10" id="KW-1185">Reference proteome</keyword>
<dbReference type="InterPro" id="IPR001766">
    <property type="entry name" value="Fork_head_dom"/>
</dbReference>
<dbReference type="PROSITE" id="PS00658">
    <property type="entry name" value="FORK_HEAD_2"/>
    <property type="match status" value="1"/>
</dbReference>
<dbReference type="EMBL" id="RBNJ01020589">
    <property type="protein sequence ID" value="RUS21414.1"/>
    <property type="molecule type" value="Genomic_DNA"/>
</dbReference>
<keyword evidence="2" id="KW-0805">Transcription regulation</keyword>
<feature type="domain" description="Fork-head" evidence="8">
    <location>
        <begin position="101"/>
        <end position="198"/>
    </location>
</feature>
<keyword evidence="3 6" id="KW-0238">DNA-binding</keyword>
<dbReference type="GO" id="GO:0005634">
    <property type="term" value="C:nucleus"/>
    <property type="evidence" value="ECO:0007669"/>
    <property type="project" value="UniProtKB-SubCell"/>
</dbReference>
<feature type="compositionally biased region" description="Low complexity" evidence="7">
    <location>
        <begin position="663"/>
        <end position="672"/>
    </location>
</feature>
<dbReference type="SUPFAM" id="SSF46785">
    <property type="entry name" value="Winged helix' DNA-binding domain"/>
    <property type="match status" value="1"/>
</dbReference>
<dbReference type="FunFam" id="1.10.10.10:FF:000135">
    <property type="entry name" value="forkhead box protein G1"/>
    <property type="match status" value="1"/>
</dbReference>
<dbReference type="Gene3D" id="1.10.10.10">
    <property type="entry name" value="Winged helix-like DNA-binding domain superfamily/Winged helix DNA-binding domain"/>
    <property type="match status" value="1"/>
</dbReference>
<dbReference type="CDD" id="cd00059">
    <property type="entry name" value="FH_FOX"/>
    <property type="match status" value="1"/>
</dbReference>
<feature type="compositionally biased region" description="Low complexity" evidence="7">
    <location>
        <begin position="357"/>
        <end position="382"/>
    </location>
</feature>
<dbReference type="PANTHER" id="PTHR45881">
    <property type="entry name" value="CHECKPOINT SUPPRESSOR 1-LIKE, ISOFORM A-RELATED"/>
    <property type="match status" value="1"/>
</dbReference>
<dbReference type="InterPro" id="IPR036390">
    <property type="entry name" value="WH_DNA-bd_sf"/>
</dbReference>
<organism evidence="9 10">
    <name type="scientific">Jimgerdemannia flammicorona</name>
    <dbReference type="NCBI Taxonomy" id="994334"/>
    <lineage>
        <taxon>Eukaryota</taxon>
        <taxon>Fungi</taxon>
        <taxon>Fungi incertae sedis</taxon>
        <taxon>Mucoromycota</taxon>
        <taxon>Mucoromycotina</taxon>
        <taxon>Endogonomycetes</taxon>
        <taxon>Endogonales</taxon>
        <taxon>Endogonaceae</taxon>
        <taxon>Jimgerdemannia</taxon>
    </lineage>
</organism>
<feature type="compositionally biased region" description="Low complexity" evidence="7">
    <location>
        <begin position="491"/>
        <end position="505"/>
    </location>
</feature>
<feature type="region of interest" description="Disordered" evidence="7">
    <location>
        <begin position="333"/>
        <end position="398"/>
    </location>
</feature>
<dbReference type="GO" id="GO:0000981">
    <property type="term" value="F:DNA-binding transcription factor activity, RNA polymerase II-specific"/>
    <property type="evidence" value="ECO:0007669"/>
    <property type="project" value="TreeGrafter"/>
</dbReference>
<dbReference type="PANTHER" id="PTHR45881:SF1">
    <property type="entry name" value="FORK HEAD PROTEIN HOMOLOG 2"/>
    <property type="match status" value="1"/>
</dbReference>
<reference evidence="9 10" key="1">
    <citation type="journal article" date="2018" name="New Phytol.">
        <title>Phylogenomics of Endogonaceae and evolution of mycorrhizas within Mucoromycota.</title>
        <authorList>
            <person name="Chang Y."/>
            <person name="Desiro A."/>
            <person name="Na H."/>
            <person name="Sandor L."/>
            <person name="Lipzen A."/>
            <person name="Clum A."/>
            <person name="Barry K."/>
            <person name="Grigoriev I.V."/>
            <person name="Martin F.M."/>
            <person name="Stajich J.E."/>
            <person name="Smith M.E."/>
            <person name="Bonito G."/>
            <person name="Spatafora J.W."/>
        </authorList>
    </citation>
    <scope>NUCLEOTIDE SEQUENCE [LARGE SCALE GENOMIC DNA]</scope>
    <source>
        <strain evidence="9 10">AD002</strain>
    </source>
</reference>
<feature type="region of interest" description="Disordered" evidence="7">
    <location>
        <begin position="23"/>
        <end position="44"/>
    </location>
</feature>
<feature type="compositionally biased region" description="Acidic residues" evidence="7">
    <location>
        <begin position="202"/>
        <end position="217"/>
    </location>
</feature>
<evidence type="ECO:0000256" key="5">
    <source>
        <dbReference type="ARBA" id="ARBA00023242"/>
    </source>
</evidence>
<dbReference type="InterPro" id="IPR030456">
    <property type="entry name" value="TF_fork_head_CS_2"/>
</dbReference>
<comment type="caution">
    <text evidence="9">The sequence shown here is derived from an EMBL/GenBank/DDBJ whole genome shotgun (WGS) entry which is preliminary data.</text>
</comment>
<evidence type="ECO:0000259" key="8">
    <source>
        <dbReference type="PROSITE" id="PS50039"/>
    </source>
</evidence>
<protein>
    <submittedName>
        <fullName evidence="9">Fork head domain-containing protein</fullName>
    </submittedName>
</protein>
<proteinExistence type="predicted"/>
<sequence>TIIQAGGVHFTFDLPFGPQSTIYPPDQHHHVPGSLLPPPPPPHIHPFGSLTSDPSEMHLDLPLVATSSSSSSARTTRDAQSYVFTAAHDDHTSSLPSRTIKPADSYATLIAQAIDSSSQKSMTLKQIYKYISDNYSYSRNANGWQNSIRHNLSLNKAFVRIPRAANEPGKGHLWSIAPDHKGSFDDLPLTSNPRIRSQSIDDGSDGYDDEDDDDENGDPVKRELSRSRRTHNDMEADPAESTSDEQSASEDLFGEGGEGALGSMTGVNTHGRKRFDPIGDNAKLRMGWTRRTSRPSIPQYVFQVAPQAPQVARTGAPEGFSHKRVLTDVTGASPKRNKTEHYGFSTSGITTREPVHSASAQSASSAGSMQSTSGNMRSAGGSRSEGGNGSGYDTTNEVEYGPSFGNQFFATQMVSTQGQAASAEEREQFASALGGMMMSTSPVSSPALQPMRARSSGSGSSSFGTGYKGKTRGIAPAAAALPRLVIRPRLPSTSSLSSSPASATLKNSPLQSTPPINYDLSITIPDPQTLMATLPHQFYEFAAADVASPPSVKGNLLKGFPMITSAKTQRIGPSSSVSPAPLSAGSNSSGWASSGSGTIPMSEGKAKLAAKLHAKKAAAEAAAAAAAAEKSGSTVSPTTRTPPFFASQQTSFRSAAYSSSYQYSPSSAGSSSTPMQDPVIASSSSTSASSTAASSLPPLSQQTTTQYQYHPLPLPPPPPPQYCPIPPPLPQHSHFVALGRMLPPMTFDEYGGHSGNDKG</sequence>
<feature type="region of interest" description="Disordered" evidence="7">
    <location>
        <begin position="441"/>
        <end position="468"/>
    </location>
</feature>
<evidence type="ECO:0000256" key="1">
    <source>
        <dbReference type="ARBA" id="ARBA00004123"/>
    </source>
</evidence>
<feature type="compositionally biased region" description="Low complexity" evidence="7">
    <location>
        <begin position="572"/>
        <end position="597"/>
    </location>
</feature>
<feature type="region of interest" description="Disordered" evidence="7">
    <location>
        <begin position="491"/>
        <end position="510"/>
    </location>
</feature>
<dbReference type="PRINTS" id="PR00053">
    <property type="entry name" value="FORKHEAD"/>
</dbReference>
<feature type="compositionally biased region" description="Low complexity" evidence="7">
    <location>
        <begin position="681"/>
        <end position="708"/>
    </location>
</feature>
<feature type="compositionally biased region" description="Polar residues" evidence="7">
    <location>
        <begin position="189"/>
        <end position="200"/>
    </location>
</feature>
<evidence type="ECO:0000313" key="9">
    <source>
        <dbReference type="EMBL" id="RUS21414.1"/>
    </source>
</evidence>
<feature type="region of interest" description="Disordered" evidence="7">
    <location>
        <begin position="628"/>
        <end position="647"/>
    </location>
</feature>
<dbReference type="SMART" id="SM00339">
    <property type="entry name" value="FH"/>
    <property type="match status" value="1"/>
</dbReference>
<evidence type="ECO:0000256" key="4">
    <source>
        <dbReference type="ARBA" id="ARBA00023163"/>
    </source>
</evidence>
<dbReference type="InterPro" id="IPR036388">
    <property type="entry name" value="WH-like_DNA-bd_sf"/>
</dbReference>
<keyword evidence="5 6" id="KW-0539">Nucleus</keyword>
<feature type="region of interest" description="Disordered" evidence="7">
    <location>
        <begin position="663"/>
        <end position="708"/>
    </location>
</feature>
<feature type="non-terminal residue" evidence="9">
    <location>
        <position position="1"/>
    </location>
</feature>
<accession>A0A433PVC3</accession>
<dbReference type="GO" id="GO:0000978">
    <property type="term" value="F:RNA polymerase II cis-regulatory region sequence-specific DNA binding"/>
    <property type="evidence" value="ECO:0007669"/>
    <property type="project" value="TreeGrafter"/>
</dbReference>
<feature type="region of interest" description="Disordered" evidence="7">
    <location>
        <begin position="568"/>
        <end position="600"/>
    </location>
</feature>
<name>A0A433PVC3_9FUNG</name>
<evidence type="ECO:0000256" key="2">
    <source>
        <dbReference type="ARBA" id="ARBA00023015"/>
    </source>
</evidence>
<feature type="compositionally biased region" description="Basic and acidic residues" evidence="7">
    <location>
        <begin position="218"/>
        <end position="234"/>
    </location>
</feature>
<feature type="compositionally biased region" description="Low complexity" evidence="7">
    <location>
        <begin position="455"/>
        <end position="465"/>
    </location>
</feature>
<feature type="DNA-binding region" description="Fork-head" evidence="6">
    <location>
        <begin position="101"/>
        <end position="198"/>
    </location>
</feature>
<dbReference type="Proteomes" id="UP000274822">
    <property type="component" value="Unassembled WGS sequence"/>
</dbReference>
<gene>
    <name evidence="9" type="ORF">BC938DRAFT_475413</name>
</gene>
<dbReference type="Pfam" id="PF00250">
    <property type="entry name" value="Forkhead"/>
    <property type="match status" value="1"/>
</dbReference>
<feature type="compositionally biased region" description="Polar residues" evidence="7">
    <location>
        <begin position="631"/>
        <end position="647"/>
    </location>
</feature>
<comment type="subcellular location">
    <subcellularLocation>
        <location evidence="1 6">Nucleus</location>
    </subcellularLocation>
</comment>